<accession>A0A0F7G0U8</accession>
<evidence type="ECO:0008006" key="3">
    <source>
        <dbReference type="Google" id="ProtNLM"/>
    </source>
</evidence>
<keyword evidence="2" id="KW-1185">Reference proteome</keyword>
<dbReference type="AlphaFoldDB" id="A0A0F7G0U8"/>
<protein>
    <recommendedName>
        <fullName evidence="3">DUF3000 domain-containing protein</fullName>
    </recommendedName>
</protein>
<organism evidence="1 2">
    <name type="scientific">Streptomyces xiamenensis</name>
    <dbReference type="NCBI Taxonomy" id="408015"/>
    <lineage>
        <taxon>Bacteria</taxon>
        <taxon>Bacillati</taxon>
        <taxon>Actinomycetota</taxon>
        <taxon>Actinomycetes</taxon>
        <taxon>Kitasatosporales</taxon>
        <taxon>Streptomycetaceae</taxon>
        <taxon>Streptomyces</taxon>
    </lineage>
</organism>
<gene>
    <name evidence="1" type="ORF">SXIM_46540</name>
</gene>
<evidence type="ECO:0000313" key="2">
    <source>
        <dbReference type="Proteomes" id="UP000034034"/>
    </source>
</evidence>
<dbReference type="EMBL" id="CP009922">
    <property type="protein sequence ID" value="AKG46038.1"/>
    <property type="molecule type" value="Genomic_DNA"/>
</dbReference>
<evidence type="ECO:0000313" key="1">
    <source>
        <dbReference type="EMBL" id="AKG46038.1"/>
    </source>
</evidence>
<dbReference type="HOGENOM" id="CLU_077385_0_0_11"/>
<dbReference type="InterPro" id="IPR021555">
    <property type="entry name" value="DUF3000"/>
</dbReference>
<dbReference type="STRING" id="408015.SXIM_46540"/>
<proteinExistence type="predicted"/>
<dbReference type="PATRIC" id="fig|408015.6.peg.4711"/>
<dbReference type="Pfam" id="PF11452">
    <property type="entry name" value="DUF3000"/>
    <property type="match status" value="1"/>
</dbReference>
<reference evidence="1" key="1">
    <citation type="submission" date="2019-08" db="EMBL/GenBank/DDBJ databases">
        <title>Complete genome sequence of a mangrove-derived Streptomyces xiamenensis.</title>
        <authorList>
            <person name="Xu J."/>
        </authorList>
    </citation>
    <scope>NUCLEOTIDE SEQUENCE</scope>
    <source>
        <strain evidence="1">318</strain>
    </source>
</reference>
<name>A0A0F7G0U8_9ACTN</name>
<sequence>MNGPGAEAPYAFRRAVAALGAARPRPEVRLAPMPAPRRLAPYAHALEAEVTVDGAELADGRFILLHSPQGDETWRGDFRVVTLARADLDPELGADPLLPEVAWSWLMEALEGRGLAPLEESGTVTRAGSYFFGGLGDRPPRTEVELRASWTPRDPEEAGGHLLAWCALLAQCAGLPPETAGGTVAAFPRRRGPRPV</sequence>
<dbReference type="KEGG" id="sxi:SXIM_46540"/>
<dbReference type="Proteomes" id="UP000034034">
    <property type="component" value="Chromosome"/>
</dbReference>
<dbReference type="RefSeq" id="WP_174864337.1">
    <property type="nucleotide sequence ID" value="NZ_CP009922.3"/>
</dbReference>